<dbReference type="Proteomes" id="UP001515943">
    <property type="component" value="Unassembled WGS sequence"/>
</dbReference>
<dbReference type="RefSeq" id="WP_167977105.1">
    <property type="nucleotide sequence ID" value="NZ_VSRL01000123.1"/>
</dbReference>
<gene>
    <name evidence="1" type="ORF">FXN61_28090</name>
</gene>
<proteinExistence type="predicted"/>
<sequence length="101" mass="11018">MTQPLTKLTVQVHITQTGGVQSSGQWQTGPGDDFTLTVQEIDGEVVYRWDLKPGRTVPAAQHIFAVQYNHTRGVRDGKADRYGVMATAAGHDHAVWGGFTP</sequence>
<name>A0ABX1FPF5_9PSEU</name>
<keyword evidence="2" id="KW-1185">Reference proteome</keyword>
<reference evidence="1 2" key="1">
    <citation type="submission" date="2019-08" db="EMBL/GenBank/DDBJ databases">
        <title>Lentzea from Indian Himalayas.</title>
        <authorList>
            <person name="Mandal S."/>
            <person name="Mallick Gupta A."/>
            <person name="Maiti P.K."/>
            <person name="Sarkar J."/>
            <person name="Mandal S."/>
        </authorList>
    </citation>
    <scope>NUCLEOTIDE SEQUENCE [LARGE SCALE GENOMIC DNA]</scope>
    <source>
        <strain evidence="1 2">PSKA42</strain>
    </source>
</reference>
<dbReference type="EMBL" id="VSRL01000123">
    <property type="protein sequence ID" value="NKE60442.1"/>
    <property type="molecule type" value="Genomic_DNA"/>
</dbReference>
<accession>A0ABX1FPF5</accession>
<protein>
    <submittedName>
        <fullName evidence="1">Uncharacterized protein</fullName>
    </submittedName>
</protein>
<comment type="caution">
    <text evidence="1">The sequence shown here is derived from an EMBL/GenBank/DDBJ whole genome shotgun (WGS) entry which is preliminary data.</text>
</comment>
<evidence type="ECO:0000313" key="2">
    <source>
        <dbReference type="Proteomes" id="UP001515943"/>
    </source>
</evidence>
<evidence type="ECO:0000313" key="1">
    <source>
        <dbReference type="EMBL" id="NKE60442.1"/>
    </source>
</evidence>
<organism evidence="1 2">
    <name type="scientific">Lentzea indica</name>
    <dbReference type="NCBI Taxonomy" id="2604800"/>
    <lineage>
        <taxon>Bacteria</taxon>
        <taxon>Bacillati</taxon>
        <taxon>Actinomycetota</taxon>
        <taxon>Actinomycetes</taxon>
        <taxon>Pseudonocardiales</taxon>
        <taxon>Pseudonocardiaceae</taxon>
        <taxon>Lentzea</taxon>
    </lineage>
</organism>